<dbReference type="EMBL" id="JBHRSE010000033">
    <property type="protein sequence ID" value="MFC3023143.1"/>
    <property type="molecule type" value="Genomic_DNA"/>
</dbReference>
<evidence type="ECO:0000259" key="2">
    <source>
        <dbReference type="SMART" id="SM00672"/>
    </source>
</evidence>
<evidence type="ECO:0000313" key="3">
    <source>
        <dbReference type="EMBL" id="MFC3023143.1"/>
    </source>
</evidence>
<dbReference type="PANTHER" id="PTHR12203:SF35">
    <property type="entry name" value="PROTEIN O-GLUCOSYLTRANSFERASE 1"/>
    <property type="match status" value="1"/>
</dbReference>
<evidence type="ECO:0000313" key="4">
    <source>
        <dbReference type="Proteomes" id="UP001595384"/>
    </source>
</evidence>
<comment type="caution">
    <text evidence="3">The sequence shown here is derived from an EMBL/GenBank/DDBJ whole genome shotgun (WGS) entry which is preliminary data.</text>
</comment>
<reference evidence="4" key="1">
    <citation type="journal article" date="2019" name="Int. J. Syst. Evol. Microbiol.">
        <title>The Global Catalogue of Microorganisms (GCM) 10K type strain sequencing project: providing services to taxonomists for standard genome sequencing and annotation.</title>
        <authorList>
            <consortium name="The Broad Institute Genomics Platform"/>
            <consortium name="The Broad Institute Genome Sequencing Center for Infectious Disease"/>
            <person name="Wu L."/>
            <person name="Ma J."/>
        </authorList>
    </citation>
    <scope>NUCLEOTIDE SEQUENCE [LARGE SCALE GENOMIC DNA]</scope>
    <source>
        <strain evidence="4">KCTC 62784</strain>
    </source>
</reference>
<organism evidence="3 4">
    <name type="scientific">Vibrio zhugei</name>
    <dbReference type="NCBI Taxonomy" id="2479546"/>
    <lineage>
        <taxon>Bacteria</taxon>
        <taxon>Pseudomonadati</taxon>
        <taxon>Pseudomonadota</taxon>
        <taxon>Gammaproteobacteria</taxon>
        <taxon>Vibrionales</taxon>
        <taxon>Vibrionaceae</taxon>
        <taxon>Vibrio</taxon>
    </lineage>
</organism>
<name>A0ABV7C674_9VIBR</name>
<dbReference type="Proteomes" id="UP001595384">
    <property type="component" value="Unassembled WGS sequence"/>
</dbReference>
<gene>
    <name evidence="3" type="ORF">ACFODT_04815</name>
</gene>
<evidence type="ECO:0000256" key="1">
    <source>
        <dbReference type="ARBA" id="ARBA00022679"/>
    </source>
</evidence>
<dbReference type="PANTHER" id="PTHR12203">
    <property type="entry name" value="KDEL LYS-ASP-GLU-LEU CONTAINING - RELATED"/>
    <property type="match status" value="1"/>
</dbReference>
<dbReference type="SMART" id="SM00672">
    <property type="entry name" value="CAP10"/>
    <property type="match status" value="1"/>
</dbReference>
<sequence>MRKLKYYLTNTLYNLIPQPVLHFYVKQQLASLPKHTQNRLQKRVDYYMKLQSSFPVSQQAPQIAQFKKNCGSTYFFDLLKVIKGFDRHLRFNFIHGDVTDIPAVPTFVKSRPISDHNGNSVLLKLNAIRHYRFVEDTLEFRHKKNMAVWRGSGFRPNRRNLLEKYYYHERCDLGRTDKEDEDQLAYVVPKMSIEDQLKFKFILSLEGKDVATNLKWIMSSNSLAMSPKLRYETWFMEGKLIANVHYVEIKDDFSDLIEKMDYYNAHPEEAERIINNAHQWVEQFKNPHEERLLSYLVADKYFYLSQNVRLAENNDRHLLASIAKYVHK</sequence>
<protein>
    <submittedName>
        <fullName evidence="3">Glycosyl transferase family 90</fullName>
    </submittedName>
</protein>
<dbReference type="InterPro" id="IPR051091">
    <property type="entry name" value="O-Glucosyltr/Glycosyltrsf_90"/>
</dbReference>
<dbReference type="GO" id="GO:0016740">
    <property type="term" value="F:transferase activity"/>
    <property type="evidence" value="ECO:0007669"/>
    <property type="project" value="UniProtKB-KW"/>
</dbReference>
<accession>A0ABV7C674</accession>
<keyword evidence="4" id="KW-1185">Reference proteome</keyword>
<dbReference type="RefSeq" id="WP_123014935.1">
    <property type="nucleotide sequence ID" value="NZ_AP024912.1"/>
</dbReference>
<dbReference type="InterPro" id="IPR006598">
    <property type="entry name" value="CAP10"/>
</dbReference>
<keyword evidence="1 3" id="KW-0808">Transferase</keyword>
<dbReference type="Pfam" id="PF05686">
    <property type="entry name" value="Glyco_transf_90"/>
    <property type="match status" value="1"/>
</dbReference>
<feature type="domain" description="Glycosyl transferase CAP10" evidence="2">
    <location>
        <begin position="97"/>
        <end position="314"/>
    </location>
</feature>
<proteinExistence type="predicted"/>